<evidence type="ECO:0000256" key="2">
    <source>
        <dbReference type="ARBA" id="ARBA00004922"/>
    </source>
</evidence>
<keyword evidence="4 11" id="KW-0328">Glycosyltransferase</keyword>
<dbReference type="GO" id="GO:0005975">
    <property type="term" value="P:carbohydrate metabolic process"/>
    <property type="evidence" value="ECO:0007669"/>
    <property type="project" value="InterPro"/>
</dbReference>
<dbReference type="PANTHER" id="PTHR19300:SF57">
    <property type="entry name" value="BETA-1,4-N-ACETYLGALACTOSAMINYLTRANSFERASE"/>
    <property type="match status" value="1"/>
</dbReference>
<reference evidence="14" key="1">
    <citation type="submission" date="2012-12" db="EMBL/GenBank/DDBJ databases">
        <title>Identification and characterization of a phenylalanine ammonia-lyase gene family in Isatis indigotica Fort.</title>
        <authorList>
            <person name="Liu Q."/>
            <person name="Chen J."/>
            <person name="Zhou X."/>
            <person name="Di P."/>
            <person name="Xiao Y."/>
            <person name="Xuan H."/>
            <person name="Zhang L."/>
            <person name="Chen W."/>
        </authorList>
    </citation>
    <scope>NUCLEOTIDE SEQUENCE</scope>
    <source>
        <tissue evidence="14">Salivary gland</tissue>
    </source>
</reference>
<dbReference type="InterPro" id="IPR003859">
    <property type="entry name" value="Galactosyl_T"/>
</dbReference>
<dbReference type="Gene3D" id="3.90.550.10">
    <property type="entry name" value="Spore Coat Polysaccharide Biosynthesis Protein SpsA, Chain A"/>
    <property type="match status" value="1"/>
</dbReference>
<evidence type="ECO:0000256" key="5">
    <source>
        <dbReference type="ARBA" id="ARBA00022679"/>
    </source>
</evidence>
<dbReference type="InterPro" id="IPR027791">
    <property type="entry name" value="Galactosyl_T_C"/>
</dbReference>
<sequence length="331" mass="37895">MFNPFCRHFYTLLGVILAALLLLEYSFNLSAYNKKNFQLLKGRISQIFESSLILDSNVVNASVVNRTQGGVARAGNGTSVGNTSAMAVSSNKSLELCPLVPPNLVGPIKVLQQVPSLEEIEKNFTHIMLGGRFKPKECLARHRVAILVPYRNREKQLNVFLHNMHQFLPRQQIDYGIFVIEQDENGKFNRAKLFNVGYLESLALYDYECFIFHDVDLVPEDDRILYTCPEKPRHLSVAISTLEYRLPYYGYFGGASVLSKKHMEFVNGFSNLYWGWGGEDDDMFSRLQHSNLNITRYPAEIARYTMLGHVKETPSPERVTIPQRWTQQCQI</sequence>
<dbReference type="SUPFAM" id="SSF53448">
    <property type="entry name" value="Nucleotide-diphospho-sugar transferases"/>
    <property type="match status" value="1"/>
</dbReference>
<keyword evidence="9" id="KW-0472">Membrane</keyword>
<comment type="cofactor">
    <cofactor evidence="11">
        <name>Mn(2+)</name>
        <dbReference type="ChEBI" id="CHEBI:29035"/>
    </cofactor>
</comment>
<dbReference type="GO" id="GO:0008378">
    <property type="term" value="F:galactosyltransferase activity"/>
    <property type="evidence" value="ECO:0007669"/>
    <property type="project" value="TreeGrafter"/>
</dbReference>
<dbReference type="InterPro" id="IPR029044">
    <property type="entry name" value="Nucleotide-diphossugar_trans"/>
</dbReference>
<keyword evidence="10 11" id="KW-0325">Glycoprotein</keyword>
<evidence type="ECO:0000256" key="1">
    <source>
        <dbReference type="ARBA" id="ARBA00004606"/>
    </source>
</evidence>
<dbReference type="GO" id="GO:0033842">
    <property type="term" value="F:N-acetyl-beta-glucosaminyl-derivative 4-beta-N-acetylgalactosaminyltransferase activity"/>
    <property type="evidence" value="ECO:0007669"/>
    <property type="project" value="TreeGrafter"/>
</dbReference>
<keyword evidence="7 11" id="KW-0735">Signal-anchor</keyword>
<evidence type="ECO:0000313" key="14">
    <source>
        <dbReference type="EMBL" id="JAA69425.1"/>
    </source>
</evidence>
<dbReference type="GO" id="GO:0005794">
    <property type="term" value="C:Golgi apparatus"/>
    <property type="evidence" value="ECO:0007669"/>
    <property type="project" value="TreeGrafter"/>
</dbReference>
<comment type="subcellular location">
    <subcellularLocation>
        <location evidence="1 11">Membrane</location>
        <topology evidence="1 11">Single-pass type II membrane protein</topology>
    </subcellularLocation>
</comment>
<organism evidence="14">
    <name type="scientific">Ixodes ricinus</name>
    <name type="common">Common tick</name>
    <name type="synonym">Acarus ricinus</name>
    <dbReference type="NCBI Taxonomy" id="34613"/>
    <lineage>
        <taxon>Eukaryota</taxon>
        <taxon>Metazoa</taxon>
        <taxon>Ecdysozoa</taxon>
        <taxon>Arthropoda</taxon>
        <taxon>Chelicerata</taxon>
        <taxon>Arachnida</taxon>
        <taxon>Acari</taxon>
        <taxon>Parasitiformes</taxon>
        <taxon>Ixodida</taxon>
        <taxon>Ixodoidea</taxon>
        <taxon>Ixodidae</taxon>
        <taxon>Ixodinae</taxon>
        <taxon>Ixodes</taxon>
    </lineage>
</organism>
<evidence type="ECO:0000256" key="3">
    <source>
        <dbReference type="ARBA" id="ARBA00005735"/>
    </source>
</evidence>
<evidence type="ECO:0000256" key="7">
    <source>
        <dbReference type="ARBA" id="ARBA00022968"/>
    </source>
</evidence>
<evidence type="ECO:0000259" key="13">
    <source>
        <dbReference type="Pfam" id="PF13733"/>
    </source>
</evidence>
<keyword evidence="11" id="KW-0479">Metal-binding</keyword>
<dbReference type="PRINTS" id="PR02050">
    <property type="entry name" value="B14GALTRFASE"/>
</dbReference>
<name>A0A0K8RE50_IXORI</name>
<dbReference type="Pfam" id="PF02709">
    <property type="entry name" value="Glyco_transf_7C"/>
    <property type="match status" value="1"/>
</dbReference>
<dbReference type="CDD" id="cd00899">
    <property type="entry name" value="b4GalT"/>
    <property type="match status" value="1"/>
</dbReference>
<evidence type="ECO:0000256" key="6">
    <source>
        <dbReference type="ARBA" id="ARBA00022692"/>
    </source>
</evidence>
<dbReference type="EC" id="2.4.1.-" evidence="11"/>
<comment type="pathway">
    <text evidence="2 11">Protein modification; protein glycosylation.</text>
</comment>
<keyword evidence="5 11" id="KW-0808">Transferase</keyword>
<feature type="domain" description="Galactosyltransferase N-terminal" evidence="13">
    <location>
        <begin position="97"/>
        <end position="229"/>
    </location>
</feature>
<dbReference type="UniPathway" id="UPA00378"/>
<feature type="domain" description="Galactosyltransferase C-terminal" evidence="12">
    <location>
        <begin position="233"/>
        <end position="309"/>
    </location>
</feature>
<dbReference type="PANTHER" id="PTHR19300">
    <property type="entry name" value="BETA-1,4-GALACTOSYLTRANSFERASE"/>
    <property type="match status" value="1"/>
</dbReference>
<keyword evidence="8" id="KW-1133">Transmembrane helix</keyword>
<evidence type="ECO:0000256" key="9">
    <source>
        <dbReference type="ARBA" id="ARBA00023136"/>
    </source>
</evidence>
<evidence type="ECO:0000256" key="8">
    <source>
        <dbReference type="ARBA" id="ARBA00022989"/>
    </source>
</evidence>
<evidence type="ECO:0000256" key="10">
    <source>
        <dbReference type="ARBA" id="ARBA00023180"/>
    </source>
</evidence>
<dbReference type="Pfam" id="PF13733">
    <property type="entry name" value="Glyco_transf_7N"/>
    <property type="match status" value="1"/>
</dbReference>
<dbReference type="GO" id="GO:0006688">
    <property type="term" value="P:glycosphingolipid biosynthetic process"/>
    <property type="evidence" value="ECO:0007669"/>
    <property type="project" value="TreeGrafter"/>
</dbReference>
<protein>
    <recommendedName>
        <fullName evidence="11">Beta-1,4-N-acetylgalactosaminyltransferase</fullName>
        <ecNumber evidence="11">2.4.1.-</ecNumber>
    </recommendedName>
    <alternativeName>
        <fullName evidence="11">Beta-4-GalNAcT</fullName>
    </alternativeName>
</protein>
<proteinExistence type="evidence at transcript level"/>
<keyword evidence="11" id="KW-0464">Manganese</keyword>
<dbReference type="AlphaFoldDB" id="A0A0K8RE50"/>
<evidence type="ECO:0000256" key="4">
    <source>
        <dbReference type="ARBA" id="ARBA00022676"/>
    </source>
</evidence>
<dbReference type="GO" id="GO:0016020">
    <property type="term" value="C:membrane"/>
    <property type="evidence" value="ECO:0007669"/>
    <property type="project" value="UniProtKB-SubCell"/>
</dbReference>
<dbReference type="InterPro" id="IPR027995">
    <property type="entry name" value="Galactosyl_T_N"/>
</dbReference>
<accession>A0A0K8RE50</accession>
<comment type="function">
    <text evidence="11">Catalyzes the transfer of galactose onto proteins or lipids.</text>
</comment>
<dbReference type="GO" id="GO:0046872">
    <property type="term" value="F:metal ion binding"/>
    <property type="evidence" value="ECO:0007669"/>
    <property type="project" value="UniProtKB-UniRule"/>
</dbReference>
<dbReference type="EMBL" id="GADI01004383">
    <property type="protein sequence ID" value="JAA69425.1"/>
    <property type="molecule type" value="mRNA"/>
</dbReference>
<keyword evidence="6" id="KW-0812">Transmembrane</keyword>
<comment type="similarity">
    <text evidence="3 11">Belongs to the glycosyltransferase 7 family.</text>
</comment>
<evidence type="ECO:0000256" key="11">
    <source>
        <dbReference type="RuleBase" id="RU368121"/>
    </source>
</evidence>
<evidence type="ECO:0000259" key="12">
    <source>
        <dbReference type="Pfam" id="PF02709"/>
    </source>
</evidence>